<name>A0AA47MTI2_MERPO</name>
<evidence type="ECO:0000313" key="5">
    <source>
        <dbReference type="EMBL" id="KAK0146353.1"/>
    </source>
</evidence>
<comment type="subunit">
    <text evidence="2">Part of the cohesin complex which is composed of a heterodimer between a SMC1 protein (SMC1A or SMC1B) and SMC3, which are attached via their hinge domain, and RAD21 which link them at their heads, and one STAG protein.</text>
</comment>
<keyword evidence="2" id="KW-0159">Chromosome partition</keyword>
<evidence type="ECO:0000256" key="2">
    <source>
        <dbReference type="RuleBase" id="RU369063"/>
    </source>
</evidence>
<gene>
    <name evidence="5" type="primary">Stag2_1</name>
    <name evidence="5" type="ORF">N1851_014347</name>
</gene>
<organism evidence="5 6">
    <name type="scientific">Merluccius polli</name>
    <name type="common">Benguela hake</name>
    <name type="synonym">Merluccius cadenati</name>
    <dbReference type="NCBI Taxonomy" id="89951"/>
    <lineage>
        <taxon>Eukaryota</taxon>
        <taxon>Metazoa</taxon>
        <taxon>Chordata</taxon>
        <taxon>Craniata</taxon>
        <taxon>Vertebrata</taxon>
        <taxon>Euteleostomi</taxon>
        <taxon>Actinopterygii</taxon>
        <taxon>Neopterygii</taxon>
        <taxon>Teleostei</taxon>
        <taxon>Neoteleostei</taxon>
        <taxon>Acanthomorphata</taxon>
        <taxon>Zeiogadaria</taxon>
        <taxon>Gadariae</taxon>
        <taxon>Gadiformes</taxon>
        <taxon>Gadoidei</taxon>
        <taxon>Merlucciidae</taxon>
        <taxon>Merluccius</taxon>
    </lineage>
</organism>
<dbReference type="PANTHER" id="PTHR11199:SF2">
    <property type="entry name" value="COHESIN SUBUNIT SA"/>
    <property type="match status" value="1"/>
</dbReference>
<dbReference type="InterPro" id="IPR056396">
    <property type="entry name" value="HEAT_SCC3-SA"/>
</dbReference>
<sequence>MGDDFAGQHLITESLPEVLLLLWVGEASHLCHHANTLSRDLIGCRRACGYPDAGGGKQVTPDEVCQQHVHRGRRCDISPDLVVLEVQRKSTLIQTIQDEDNLEPVVSADSCSFGFNKEVMKKFNQAELFPFQSYNQICDAGPQRTRPNTRWPSNQPSLTSKRGTATLVHSAKRIVSRLRSVAEAERYGLVTRFDWLLAASGSVGKFHAPIRQTRLPSSVDGRMQWARGGVLVHVCFSLLKEHATPSENSAINSPRAVSRSRDESGNENGWKRTRGKKRPRMCSENAKRGQGKTSRGSRGRAGRRQGHVKAVTLFEVVTMGRSAMQTVIDDWIETYVMDRDSALLDLISFFIQCSGCKGKHTHNTHTRIYYLQYSYSPGSLFPPFLFTGVVTAEMCQSNRAQDCCDILSTMVEELDEDSGLQYKRFVAFPWILTVTWPMDMDCVEYPLIQSGPYGRWFHSEFGDFMSVLVSQCQHSVVFDGYLMSALVSLLTELSDSCVRAFRHTCTLAAVKILSSLVAVALSLSAAMENSQKLHGVERRKTSGRQSSPRLDRIKKKITELQEKRSEIENIMDTIFKGVFLKRYRDVLPEIRSMCTEELCSWMKLYSVAFLNDSYLKYIGWMMHDKIPEVRLKCVLGLQGLYGDPLLLAKLDLFTSRFKNRLISMTLDRDNEVAVQAMKLLIVISKSCEDVLREEDYKQLYQFVYSSQRPLATLAGELLYSRLLNVSAPDSQDQEGACEGAREQDVHTEWTMVRLRALLTFYMQSELHNHVVYLVDSLWDYAGDLLKDWPTLTYILLQEPTPQSTGLTEAEQAVVVEILVASVRQAAEGPALVGRSGGKKVSSAKERKIQLDNSAKLTKHFLTTLPKLLSKFSGHWDVMASLMKIPQYFLPECPVAENTEVTSEELMTEMGAVVDHPSGPPGVLEAVSRAYLHLCGEDTAWHTAACSARDTLVHRWKDRLISQLGDALKDYTFCADNDKTGEMLSTLRKLRAFYNGHDLSQWDLFELLSPLLSVGCLQGGVPTEVMLEVLRCLFHAVLWNLHTSGKTLTSQEKAVVQREQLSAFCEMSYHCLSHSDDSIKEQSFPFHPLPSFYKHAHMHAHTQAFLGVCDILAAHSYQLLVWEPTSCGLLPYTPSPGLQRALLTFLLEQVFVGPDSDAHSRVGHTSEVERLEDHHKRRTLLAAYCKLLVHGVLEISMASGVFMHYTKYYNDFGDIIKETLYRTRQTDKIGSARTLLLCLQELYVRLKQEQQCGGGGQPGVQTFTSIKELARRFALTFGDPMKFRESITMIHRSGIEFVFNRSVQSPDAESPPYLTYLTILSEFSSKLLMPDKKTLFCFLQRQTVDHAVNLREDCWQPLMYYRASLLATAGEGEDRRPHPPNRSPYANKHQGQCSPVDSRCSKSHKASVASSLPEDRTEAESSPVSTDPPLLPPPRTEATVTEGLHHVSSKETDDEIVEVDL</sequence>
<dbReference type="PANTHER" id="PTHR11199">
    <property type="entry name" value="STROMAL ANTIGEN"/>
    <property type="match status" value="1"/>
</dbReference>
<dbReference type="GO" id="GO:0003682">
    <property type="term" value="F:chromatin binding"/>
    <property type="evidence" value="ECO:0007669"/>
    <property type="project" value="TreeGrafter"/>
</dbReference>
<dbReference type="GO" id="GO:0008278">
    <property type="term" value="C:cohesin complex"/>
    <property type="evidence" value="ECO:0007669"/>
    <property type="project" value="UniProtKB-UniRule"/>
</dbReference>
<dbReference type="Pfam" id="PF24571">
    <property type="entry name" value="HEAT_SCC3-SA"/>
    <property type="match status" value="1"/>
</dbReference>
<keyword evidence="6" id="KW-1185">Reference proteome</keyword>
<feature type="compositionally biased region" description="Acidic residues" evidence="3">
    <location>
        <begin position="1451"/>
        <end position="1460"/>
    </location>
</feature>
<dbReference type="GO" id="GO:0007059">
    <property type="term" value="P:chromosome segregation"/>
    <property type="evidence" value="ECO:0007669"/>
    <property type="project" value="UniProtKB-KW"/>
</dbReference>
<dbReference type="Pfam" id="PF08514">
    <property type="entry name" value="STAG"/>
    <property type="match status" value="1"/>
</dbReference>
<dbReference type="InterPro" id="IPR016024">
    <property type="entry name" value="ARM-type_fold"/>
</dbReference>
<dbReference type="GO" id="GO:0000785">
    <property type="term" value="C:chromatin"/>
    <property type="evidence" value="ECO:0007669"/>
    <property type="project" value="UniProtKB-UniRule"/>
</dbReference>
<dbReference type="Pfam" id="PF21581">
    <property type="entry name" value="SCD"/>
    <property type="match status" value="1"/>
</dbReference>
<feature type="domain" description="SCD" evidence="4">
    <location>
        <begin position="579"/>
        <end position="664"/>
    </location>
</feature>
<dbReference type="InterPro" id="IPR020839">
    <property type="entry name" value="SCD"/>
</dbReference>
<evidence type="ECO:0000256" key="3">
    <source>
        <dbReference type="SAM" id="MobiDB-lite"/>
    </source>
</evidence>
<accession>A0AA47MTI2</accession>
<dbReference type="GO" id="GO:0000775">
    <property type="term" value="C:chromosome, centromeric region"/>
    <property type="evidence" value="ECO:0007669"/>
    <property type="project" value="UniProtKB-SubCell"/>
</dbReference>
<feature type="compositionally biased region" description="Basic residues" evidence="3">
    <location>
        <begin position="271"/>
        <end position="280"/>
    </location>
</feature>
<evidence type="ECO:0000259" key="4">
    <source>
        <dbReference type="PROSITE" id="PS51425"/>
    </source>
</evidence>
<comment type="similarity">
    <text evidence="1 2">Belongs to the SCC3 family.</text>
</comment>
<evidence type="ECO:0000313" key="6">
    <source>
        <dbReference type="Proteomes" id="UP001174136"/>
    </source>
</evidence>
<comment type="function">
    <text evidence="2">Component of cohesin complex, a complex required for the cohesion of sister chromatids after DNA replication. The cohesin complex apparently forms a large proteinaceous ring within which sister chromatids can be trapped. At anaphase, the complex is cleaved and dissociates from chromatin, allowing sister chromatids to segregate.</text>
</comment>
<keyword evidence="2" id="KW-0131">Cell cycle</keyword>
<reference evidence="5" key="1">
    <citation type="journal article" date="2023" name="Front. Mar. Sci.">
        <title>A new Merluccius polli reference genome to investigate the effects of global change in West African waters.</title>
        <authorList>
            <person name="Mateo J.L."/>
            <person name="Blanco-Fernandez C."/>
            <person name="Garcia-Vazquez E."/>
            <person name="Machado-Schiaffino G."/>
        </authorList>
    </citation>
    <scope>NUCLEOTIDE SEQUENCE</scope>
    <source>
        <strain evidence="5">C29</strain>
        <tissue evidence="5">Fin</tissue>
    </source>
</reference>
<dbReference type="SUPFAM" id="SSF48371">
    <property type="entry name" value="ARM repeat"/>
    <property type="match status" value="1"/>
</dbReference>
<proteinExistence type="inferred from homology"/>
<keyword evidence="2" id="KW-0539">Nucleus</keyword>
<comment type="caution">
    <text evidence="5">The sequence shown here is derived from an EMBL/GenBank/DDBJ whole genome shotgun (WGS) entry which is preliminary data.</text>
</comment>
<dbReference type="GO" id="GO:0007062">
    <property type="term" value="P:sister chromatid cohesion"/>
    <property type="evidence" value="ECO:0007669"/>
    <property type="project" value="UniProtKB-UniRule"/>
</dbReference>
<protein>
    <recommendedName>
        <fullName evidence="2">Cohesin subunit SA</fullName>
    </recommendedName>
    <alternativeName>
        <fullName evidence="2">SCC3 homolog</fullName>
    </alternativeName>
    <alternativeName>
        <fullName evidence="2">Stromal antigen</fullName>
    </alternativeName>
</protein>
<evidence type="ECO:0000256" key="1">
    <source>
        <dbReference type="ARBA" id="ARBA00005486"/>
    </source>
</evidence>
<keyword evidence="2" id="KW-0158">Chromosome</keyword>
<dbReference type="GO" id="GO:0051301">
    <property type="term" value="P:cell division"/>
    <property type="evidence" value="ECO:0007669"/>
    <property type="project" value="UniProtKB-UniRule"/>
</dbReference>
<comment type="subcellular location">
    <subcellularLocation>
        <location evidence="2">Nucleus</location>
    </subcellularLocation>
    <subcellularLocation>
        <location evidence="2">Chromosome</location>
    </subcellularLocation>
    <subcellularLocation>
        <location evidence="2">Chromosome</location>
        <location evidence="2">Centromere</location>
    </subcellularLocation>
</comment>
<feature type="region of interest" description="Disordered" evidence="3">
    <location>
        <begin position="1369"/>
        <end position="1460"/>
    </location>
</feature>
<dbReference type="Proteomes" id="UP001174136">
    <property type="component" value="Unassembled WGS sequence"/>
</dbReference>
<feature type="compositionally biased region" description="Basic residues" evidence="3">
    <location>
        <begin position="295"/>
        <end position="304"/>
    </location>
</feature>
<dbReference type="InterPro" id="IPR039662">
    <property type="entry name" value="Cohesin_Scc3/SA"/>
</dbReference>
<keyword evidence="2" id="KW-0132">Cell division</keyword>
<dbReference type="InterPro" id="IPR013721">
    <property type="entry name" value="STAG"/>
</dbReference>
<dbReference type="GO" id="GO:0005634">
    <property type="term" value="C:nucleus"/>
    <property type="evidence" value="ECO:0007669"/>
    <property type="project" value="UniProtKB-SubCell"/>
</dbReference>
<dbReference type="PROSITE" id="PS51425">
    <property type="entry name" value="SCD"/>
    <property type="match status" value="1"/>
</dbReference>
<feature type="region of interest" description="Disordered" evidence="3">
    <location>
        <begin position="246"/>
        <end position="304"/>
    </location>
</feature>
<dbReference type="EMBL" id="JAOPHQ010002586">
    <property type="protein sequence ID" value="KAK0146353.1"/>
    <property type="molecule type" value="Genomic_DNA"/>
</dbReference>